<dbReference type="GeneID" id="9576995"/>
<dbReference type="InterPro" id="IPR003097">
    <property type="entry name" value="CysJ-like_FAD-binding"/>
</dbReference>
<feature type="domain" description="Flavodoxin-like" evidence="18">
    <location>
        <begin position="501"/>
        <end position="641"/>
    </location>
</feature>
<keyword evidence="13 16" id="KW-0503">Monooxygenase</keyword>
<keyword evidence="21" id="KW-1185">Reference proteome</keyword>
<dbReference type="Pfam" id="PF00667">
    <property type="entry name" value="FAD_binding_1"/>
    <property type="match status" value="1"/>
</dbReference>
<dbReference type="KEGG" id="tve:TRV_02270"/>
<dbReference type="InterPro" id="IPR039261">
    <property type="entry name" value="FNR_nucleotide-bd"/>
</dbReference>
<reference evidence="21" key="1">
    <citation type="journal article" date="2011" name="Genome Biol.">
        <title>Comparative and functional genomics provide insights into the pathogenicity of dermatophytic fungi.</title>
        <authorList>
            <person name="Burmester A."/>
            <person name="Shelest E."/>
            <person name="Gloeckner G."/>
            <person name="Heddergott C."/>
            <person name="Schindler S."/>
            <person name="Staib P."/>
            <person name="Heidel A."/>
            <person name="Felder M."/>
            <person name="Petzold A."/>
            <person name="Szafranski K."/>
            <person name="Feuermann M."/>
            <person name="Pedruzzi I."/>
            <person name="Priebe S."/>
            <person name="Groth M."/>
            <person name="Winkler R."/>
            <person name="Li W."/>
            <person name="Kniemeyer O."/>
            <person name="Schroeckh V."/>
            <person name="Hertweck C."/>
            <person name="Hube B."/>
            <person name="White T.C."/>
            <person name="Platzer M."/>
            <person name="Guthke R."/>
            <person name="Heitman J."/>
            <person name="Woestemeyer J."/>
            <person name="Zipfel P.F."/>
            <person name="Monod M."/>
            <person name="Brakhage A.A."/>
        </authorList>
    </citation>
    <scope>NUCLEOTIDE SEQUENCE [LARGE SCALE GENOMIC DNA]</scope>
    <source>
        <strain evidence="21">HKI 0517</strain>
    </source>
</reference>
<keyword evidence="9 16" id="KW-0521">NADP</keyword>
<dbReference type="InterPro" id="IPR017927">
    <property type="entry name" value="FAD-bd_FR_type"/>
</dbReference>
<dbReference type="InterPro" id="IPR036396">
    <property type="entry name" value="Cyt_P450_sf"/>
</dbReference>
<dbReference type="EMBL" id="ACYE01000120">
    <property type="protein sequence ID" value="EFE42905.1"/>
    <property type="molecule type" value="Genomic_DNA"/>
</dbReference>
<protein>
    <recommendedName>
        <fullName evidence="16">Bifunctional cytochrome P450/NADPH--P450 reductase</fullName>
    </recommendedName>
    <domain>
        <recommendedName>
            <fullName evidence="16">Cytochrome P450</fullName>
            <ecNumber evidence="16">1.14.14.1</ecNumber>
        </recommendedName>
    </domain>
    <domain>
        <recommendedName>
            <fullName evidence="16">NADPH--cytochrome P450 reductase</fullName>
            <ecNumber evidence="16">1.6.2.4</ecNumber>
        </recommendedName>
    </domain>
</protein>
<evidence type="ECO:0000313" key="21">
    <source>
        <dbReference type="Proteomes" id="UP000008383"/>
    </source>
</evidence>
<dbReference type="FunFam" id="2.40.30.10:FF:000198">
    <property type="entry name" value="Bifunctional cytochrome P450/NADPH--P450 reductase"/>
    <property type="match status" value="1"/>
</dbReference>
<dbReference type="CDD" id="cd11068">
    <property type="entry name" value="CYP120A1"/>
    <property type="match status" value="1"/>
</dbReference>
<evidence type="ECO:0000256" key="9">
    <source>
        <dbReference type="ARBA" id="ARBA00022857"/>
    </source>
</evidence>
<dbReference type="InterPro" id="IPR008254">
    <property type="entry name" value="Flavodoxin/NO_synth"/>
</dbReference>
<dbReference type="GO" id="GO:0010181">
    <property type="term" value="F:FMN binding"/>
    <property type="evidence" value="ECO:0007669"/>
    <property type="project" value="UniProtKB-UniRule"/>
</dbReference>
<keyword evidence="6 16" id="KW-0288">FMN</keyword>
<keyword evidence="11 16" id="KW-0560">Oxidoreductase</keyword>
<comment type="catalytic activity">
    <reaction evidence="14 16">
        <text>an organic molecule + reduced [NADPH--hemoprotein reductase] + O2 = an alcohol + oxidized [NADPH--hemoprotein reductase] + H2O + H(+)</text>
        <dbReference type="Rhea" id="RHEA:17149"/>
        <dbReference type="Rhea" id="RHEA-COMP:11964"/>
        <dbReference type="Rhea" id="RHEA-COMP:11965"/>
        <dbReference type="ChEBI" id="CHEBI:15377"/>
        <dbReference type="ChEBI" id="CHEBI:15378"/>
        <dbReference type="ChEBI" id="CHEBI:15379"/>
        <dbReference type="ChEBI" id="CHEBI:30879"/>
        <dbReference type="ChEBI" id="CHEBI:57618"/>
        <dbReference type="ChEBI" id="CHEBI:58210"/>
        <dbReference type="ChEBI" id="CHEBI:142491"/>
        <dbReference type="EC" id="1.14.14.1"/>
    </reaction>
</comment>
<dbReference type="InterPro" id="IPR002401">
    <property type="entry name" value="Cyt_P450_E_grp-I"/>
</dbReference>
<evidence type="ECO:0000313" key="20">
    <source>
        <dbReference type="EMBL" id="EFE42905.1"/>
    </source>
</evidence>
<keyword evidence="4 16" id="KW-0349">Heme</keyword>
<keyword evidence="10 16" id="KW-0249">Electron transport</keyword>
<dbReference type="InterPro" id="IPR001128">
    <property type="entry name" value="Cyt_P450"/>
</dbReference>
<dbReference type="SUPFAM" id="SSF48264">
    <property type="entry name" value="Cytochrome P450"/>
    <property type="match status" value="1"/>
</dbReference>
<comment type="cofactor">
    <cofactor evidence="16">
        <name>FAD</name>
        <dbReference type="ChEBI" id="CHEBI:57692"/>
    </cofactor>
    <cofactor evidence="16">
        <name>FMN</name>
        <dbReference type="ChEBI" id="CHEBI:58210"/>
    </cofactor>
</comment>
<keyword evidence="5 16" id="KW-0285">Flavoprotein</keyword>
<dbReference type="PROSITE" id="PS50902">
    <property type="entry name" value="FLAVODOXIN_LIKE"/>
    <property type="match status" value="1"/>
</dbReference>
<evidence type="ECO:0000259" key="19">
    <source>
        <dbReference type="PROSITE" id="PS51384"/>
    </source>
</evidence>
<feature type="domain" description="FAD-binding FR-type" evidence="19">
    <location>
        <begin position="672"/>
        <end position="902"/>
    </location>
</feature>
<dbReference type="Gene3D" id="2.40.30.10">
    <property type="entry name" value="Translation factors"/>
    <property type="match status" value="1"/>
</dbReference>
<dbReference type="InterPro" id="IPR017938">
    <property type="entry name" value="Riboflavin_synthase-like_b-brl"/>
</dbReference>
<dbReference type="AlphaFoldDB" id="D4D5A0"/>
<dbReference type="CDD" id="cd06206">
    <property type="entry name" value="bifunctional_CYPOR"/>
    <property type="match status" value="1"/>
</dbReference>
<dbReference type="Pfam" id="PF00175">
    <property type="entry name" value="NAD_binding_1"/>
    <property type="match status" value="1"/>
</dbReference>
<feature type="binding site" description="axial binding residue" evidence="17">
    <location>
        <position position="408"/>
    </location>
    <ligand>
        <name>heme</name>
        <dbReference type="ChEBI" id="CHEBI:30413"/>
    </ligand>
    <ligandPart>
        <name>Fe</name>
        <dbReference type="ChEBI" id="CHEBI:18248"/>
    </ligandPart>
</feature>
<dbReference type="GO" id="GO:0070330">
    <property type="term" value="F:aromatase activity"/>
    <property type="evidence" value="ECO:0007669"/>
    <property type="project" value="UniProtKB-UniRule"/>
</dbReference>
<dbReference type="InterPro" id="IPR001433">
    <property type="entry name" value="OxRdtase_FAD/NAD-bd"/>
</dbReference>
<dbReference type="HOGENOM" id="CLU_001570_7_0_1"/>
<sequence length="1064" mass="118192">MSEPIPGPAPLPIVGNAYNLDLVNSFTTFGNLTDTYGPIFKLTLGGEEKIFITTQSLMDEVCNEKRFSKLVAGSLAQIRNGVQDGLFTAHPGEHNWEIAHRVLMPAFGPLSIRAMFDEMHDIASQLVIKWARFGPNEKIHVTDDFTRLTLDSIALCAMGTRFNSFYHEDMHPFVHAMVGFLAESGARASRPAVVQYFMHSAQQQYDADIELMKKVAGDLVADRKANPNDKKDLLNAMLKGKDARTGEHMTEDSIMNNMITFLIAGHETTSGLLSFLFYYLLKHPSAYQAAQRQVDEVVGRGPITVEHMSKLPYIEACMRETLRLSPSAIAIQMQPRPDGQEDPIYLGKGKYEIKKGQAIVCVIPQIHRDPTVYGDDANLFRPERMLDEPFAKLPKNSWKPFGNGVRGCIGRPFAWQETILTAAMLLQNFNLRFDDPSYQLQIKQTLTIKPKDFFMRATLRHNVDPVQLEKMLHVNIEAEAKAGEKDRAAGISSVGPAKKPMTILYGSNAGTCEALAQNLARDASSRGYSAQVGPLDSGVDKVPKDQPVIVISSSYEGQPPDNAAHFVEWIQGLGSGAMTGVEYAVYGCGNHDWTSTFHRIPKLLDAEFKRCGATRVADVGLGDVADGDIFNHFDKWQDEQLWSSIGGDVDPAEEGTVEVDIDTDARKSTLRQDVREATVISNKVLTAPGEPEKRHLILTLPTGMSYKSGDYLAVLPINDQRNIRRALNRYNLPWDAMLTIKVGANTTLPTGHPVSAMDVLSAYVELGQPATRKNVARIASSISDEKVREEVLALSKEGFENEILKKCRSPLDLLEEYPTAELPLGDFLAMLPPMRIRQYSISSSPLADPTVASITWSVLDAPSRVADSKRFLGVASNFLSKVQEGDRIHVAVKPSHGNFHPPKDTENTPLMMFCAGTGLAPFHGFVQERAIQIQAGRKLAPAYLFIGCRHPERDALFKDELQKWETDGVVTVFYAFSAASEQSKHCRYVQDRLWEERGEMRKVFDQGAKLYVCGTSRVGEGIASTVKKIFQDYCASVGKPKTDEEVERWFQDIKSDRFSSDVFA</sequence>
<dbReference type="PRINTS" id="PR00385">
    <property type="entry name" value="P450"/>
</dbReference>
<dbReference type="SUPFAM" id="SSF52218">
    <property type="entry name" value="Flavoproteins"/>
    <property type="match status" value="1"/>
</dbReference>
<keyword evidence="3 16" id="KW-0813">Transport</keyword>
<evidence type="ECO:0000256" key="17">
    <source>
        <dbReference type="PIRSR" id="PIRSR000209-1"/>
    </source>
</evidence>
<dbReference type="Gene3D" id="3.40.50.80">
    <property type="entry name" value="Nucleotide-binding domain of ferredoxin-NADP reductase (FNR) module"/>
    <property type="match status" value="1"/>
</dbReference>
<dbReference type="Gene3D" id="3.40.50.360">
    <property type="match status" value="1"/>
</dbReference>
<evidence type="ECO:0000256" key="10">
    <source>
        <dbReference type="ARBA" id="ARBA00022982"/>
    </source>
</evidence>
<comment type="caution">
    <text evidence="20">The sequence shown here is derived from an EMBL/GenBank/DDBJ whole genome shotgun (WGS) entry which is preliminary data.</text>
</comment>
<dbReference type="InterPro" id="IPR017972">
    <property type="entry name" value="Cyt_P450_CS"/>
</dbReference>
<accession>D4D5A0</accession>
<keyword evidence="7 16" id="KW-0479">Metal-binding</keyword>
<keyword evidence="8 16" id="KW-0274">FAD</keyword>
<evidence type="ECO:0000256" key="7">
    <source>
        <dbReference type="ARBA" id="ARBA00022723"/>
    </source>
</evidence>
<dbReference type="PANTHER" id="PTHR19384:SF127">
    <property type="entry name" value="BIFUNCTIONAL CYTOCHROME P450_NADPH--P450 REDUCTASE"/>
    <property type="match status" value="1"/>
</dbReference>
<dbReference type="FunFam" id="1.10.630.10:FF:000040">
    <property type="entry name" value="Bifunctional cytochrome P450/NADPH--P450 reductase"/>
    <property type="match status" value="1"/>
</dbReference>
<evidence type="ECO:0000256" key="8">
    <source>
        <dbReference type="ARBA" id="ARBA00022827"/>
    </source>
</evidence>
<dbReference type="Proteomes" id="UP000008383">
    <property type="component" value="Unassembled WGS sequence"/>
</dbReference>
<evidence type="ECO:0000256" key="15">
    <source>
        <dbReference type="ARBA" id="ARBA00049342"/>
    </source>
</evidence>
<dbReference type="InterPro" id="IPR023173">
    <property type="entry name" value="NADPH_Cyt_P450_Rdtase_alpha"/>
</dbReference>
<dbReference type="PIRSF" id="PIRSF000209">
    <property type="entry name" value="Bifunctional_P450_P450R"/>
    <property type="match status" value="1"/>
</dbReference>
<dbReference type="Gene3D" id="1.20.990.10">
    <property type="entry name" value="NADPH-cytochrome p450 Reductase, Chain A, domain 3"/>
    <property type="match status" value="1"/>
</dbReference>
<evidence type="ECO:0000256" key="1">
    <source>
        <dbReference type="ARBA" id="ARBA00001971"/>
    </source>
</evidence>
<evidence type="ECO:0000256" key="4">
    <source>
        <dbReference type="ARBA" id="ARBA00022617"/>
    </source>
</evidence>
<evidence type="ECO:0000259" key="18">
    <source>
        <dbReference type="PROSITE" id="PS50902"/>
    </source>
</evidence>
<dbReference type="PROSITE" id="PS51384">
    <property type="entry name" value="FAD_FR"/>
    <property type="match status" value="1"/>
</dbReference>
<evidence type="ECO:0000256" key="12">
    <source>
        <dbReference type="ARBA" id="ARBA00023004"/>
    </source>
</evidence>
<dbReference type="EC" id="1.14.14.1" evidence="16"/>
<dbReference type="InterPro" id="IPR029039">
    <property type="entry name" value="Flavoprotein-like_sf"/>
</dbReference>
<dbReference type="Pfam" id="PF00067">
    <property type="entry name" value="p450"/>
    <property type="match status" value="1"/>
</dbReference>
<dbReference type="GO" id="GO:0020037">
    <property type="term" value="F:heme binding"/>
    <property type="evidence" value="ECO:0007669"/>
    <property type="project" value="UniProtKB-UniRule"/>
</dbReference>
<comment type="similarity">
    <text evidence="2 16">In the N-terminal section; belongs to the cytochrome P450 family.</text>
</comment>
<dbReference type="InterPro" id="IPR023206">
    <property type="entry name" value="Bifunctional_P450_P450_red"/>
</dbReference>
<comment type="catalytic activity">
    <reaction evidence="15 16">
        <text>2 oxidized [cytochrome P450] + NADPH = 2 reduced [cytochrome P450] + NADP(+) + H(+)</text>
        <dbReference type="Rhea" id="RHEA:24040"/>
        <dbReference type="Rhea" id="RHEA-COMP:14627"/>
        <dbReference type="Rhea" id="RHEA-COMP:14628"/>
        <dbReference type="ChEBI" id="CHEBI:15378"/>
        <dbReference type="ChEBI" id="CHEBI:55376"/>
        <dbReference type="ChEBI" id="CHEBI:57783"/>
        <dbReference type="ChEBI" id="CHEBI:58349"/>
        <dbReference type="ChEBI" id="CHEBI:60344"/>
        <dbReference type="EC" id="1.6.2.4"/>
    </reaction>
</comment>
<comment type="cofactor">
    <cofactor evidence="1 16 17">
        <name>heme</name>
        <dbReference type="ChEBI" id="CHEBI:30413"/>
    </cofactor>
</comment>
<dbReference type="Gene3D" id="1.10.630.10">
    <property type="entry name" value="Cytochrome P450"/>
    <property type="match status" value="1"/>
</dbReference>
<dbReference type="OrthoDB" id="1470350at2759"/>
<organism evidence="20 21">
    <name type="scientific">Trichophyton verrucosum (strain HKI 0517)</name>
    <dbReference type="NCBI Taxonomy" id="663202"/>
    <lineage>
        <taxon>Eukaryota</taxon>
        <taxon>Fungi</taxon>
        <taxon>Dikarya</taxon>
        <taxon>Ascomycota</taxon>
        <taxon>Pezizomycotina</taxon>
        <taxon>Eurotiomycetes</taxon>
        <taxon>Eurotiomycetidae</taxon>
        <taxon>Onygenales</taxon>
        <taxon>Arthrodermataceae</taxon>
        <taxon>Trichophyton</taxon>
    </lineage>
</organism>
<keyword evidence="12 16" id="KW-0408">Iron</keyword>
<gene>
    <name evidence="20" type="ORF">TRV_02270</name>
</gene>
<dbReference type="RefSeq" id="XP_003023523.1">
    <property type="nucleotide sequence ID" value="XM_003023477.1"/>
</dbReference>
<evidence type="ECO:0000256" key="11">
    <source>
        <dbReference type="ARBA" id="ARBA00023002"/>
    </source>
</evidence>
<dbReference type="SUPFAM" id="SSF52343">
    <property type="entry name" value="Ferredoxin reductase-like, C-terminal NADP-linked domain"/>
    <property type="match status" value="1"/>
</dbReference>
<dbReference type="EC" id="1.6.2.4" evidence="16"/>
<dbReference type="Pfam" id="PF00258">
    <property type="entry name" value="Flavodoxin_1"/>
    <property type="match status" value="1"/>
</dbReference>
<evidence type="ECO:0000256" key="5">
    <source>
        <dbReference type="ARBA" id="ARBA00022630"/>
    </source>
</evidence>
<dbReference type="GO" id="GO:0005506">
    <property type="term" value="F:iron ion binding"/>
    <property type="evidence" value="ECO:0007669"/>
    <property type="project" value="UniProtKB-UniRule"/>
</dbReference>
<evidence type="ECO:0000256" key="16">
    <source>
        <dbReference type="PIRNR" id="PIRNR000209"/>
    </source>
</evidence>
<evidence type="ECO:0000256" key="6">
    <source>
        <dbReference type="ARBA" id="ARBA00022643"/>
    </source>
</evidence>
<dbReference type="SUPFAM" id="SSF63380">
    <property type="entry name" value="Riboflavin synthase domain-like"/>
    <property type="match status" value="1"/>
</dbReference>
<name>D4D5A0_TRIVH</name>
<evidence type="ECO:0000256" key="2">
    <source>
        <dbReference type="ARBA" id="ARBA00010018"/>
    </source>
</evidence>
<dbReference type="PRINTS" id="PR00463">
    <property type="entry name" value="EP450I"/>
</dbReference>
<dbReference type="PANTHER" id="PTHR19384">
    <property type="entry name" value="NITRIC OXIDE SYNTHASE-RELATED"/>
    <property type="match status" value="1"/>
</dbReference>
<proteinExistence type="inferred from homology"/>
<evidence type="ECO:0000256" key="14">
    <source>
        <dbReference type="ARBA" id="ARBA00047827"/>
    </source>
</evidence>
<dbReference type="PROSITE" id="PS00086">
    <property type="entry name" value="CYTOCHROME_P450"/>
    <property type="match status" value="1"/>
</dbReference>
<dbReference type="GO" id="GO:0005829">
    <property type="term" value="C:cytosol"/>
    <property type="evidence" value="ECO:0007669"/>
    <property type="project" value="TreeGrafter"/>
</dbReference>
<evidence type="ECO:0000256" key="3">
    <source>
        <dbReference type="ARBA" id="ARBA00022448"/>
    </source>
</evidence>
<evidence type="ECO:0000256" key="13">
    <source>
        <dbReference type="ARBA" id="ARBA00023033"/>
    </source>
</evidence>
<dbReference type="GO" id="GO:0050660">
    <property type="term" value="F:flavin adenine dinucleotide binding"/>
    <property type="evidence" value="ECO:0007669"/>
    <property type="project" value="TreeGrafter"/>
</dbReference>
<dbReference type="GO" id="GO:0003958">
    <property type="term" value="F:NADPH-hemoprotein reductase activity"/>
    <property type="evidence" value="ECO:0007669"/>
    <property type="project" value="UniProtKB-UniRule"/>
</dbReference>